<feature type="domain" description="Alpha-D-phosphohexomutase alpha/beta/alpha" evidence="10">
    <location>
        <begin position="317"/>
        <end position="445"/>
    </location>
</feature>
<dbReference type="Gene3D" id="3.40.120.10">
    <property type="entry name" value="Alpha-D-Glucose-1,6-Bisphosphate, subunit A, domain 3"/>
    <property type="match status" value="3"/>
</dbReference>
<dbReference type="EMBL" id="CP117826">
    <property type="protein sequence ID" value="XCC62174.1"/>
    <property type="molecule type" value="Genomic_DNA"/>
</dbReference>
<feature type="domain" description="Alpha-D-phosphohexomutase alpha/beta/alpha" evidence="9">
    <location>
        <begin position="207"/>
        <end position="305"/>
    </location>
</feature>
<dbReference type="InterPro" id="IPR016055">
    <property type="entry name" value="A-D-PHexomutase_a/b/a-I/II/III"/>
</dbReference>
<dbReference type="InterPro" id="IPR005845">
    <property type="entry name" value="A-D-PHexomutase_a/b/a-II"/>
</dbReference>
<dbReference type="SUPFAM" id="SSF53738">
    <property type="entry name" value="Phosphoglucomutase, first 3 domains"/>
    <property type="match status" value="3"/>
</dbReference>
<dbReference type="GO" id="GO:0008973">
    <property type="term" value="F:phosphopentomutase activity"/>
    <property type="evidence" value="ECO:0007669"/>
    <property type="project" value="TreeGrafter"/>
</dbReference>
<evidence type="ECO:0000256" key="2">
    <source>
        <dbReference type="ARBA" id="ARBA00010231"/>
    </source>
</evidence>
<comment type="cofactor">
    <cofactor evidence="1">
        <name>Mg(2+)</name>
        <dbReference type="ChEBI" id="CHEBI:18420"/>
    </cofactor>
</comment>
<accession>A0AAU8A8H9</accession>
<evidence type="ECO:0000259" key="10">
    <source>
        <dbReference type="Pfam" id="PF02880"/>
    </source>
</evidence>
<dbReference type="CDD" id="cd05799">
    <property type="entry name" value="PGM2"/>
    <property type="match status" value="1"/>
</dbReference>
<evidence type="ECO:0000256" key="6">
    <source>
        <dbReference type="ARBA" id="ARBA00023235"/>
    </source>
</evidence>
<reference evidence="11" key="1">
    <citation type="submission" date="2023-02" db="EMBL/GenBank/DDBJ databases">
        <title>Gut commensal Christensenella minuta modulates host metabolism via a new class of secondary bile acids.</title>
        <authorList>
            <person name="Liu C."/>
        </authorList>
    </citation>
    <scope>NUCLEOTIDE SEQUENCE</scope>
    <source>
        <strain evidence="11">CA70</strain>
    </source>
</reference>
<dbReference type="Pfam" id="PF02880">
    <property type="entry name" value="PGM_PMM_III"/>
    <property type="match status" value="1"/>
</dbReference>
<dbReference type="RefSeq" id="WP_353423419.1">
    <property type="nucleotide sequence ID" value="NZ_CP117826.1"/>
</dbReference>
<dbReference type="Pfam" id="PF02879">
    <property type="entry name" value="PGM_PMM_II"/>
    <property type="match status" value="1"/>
</dbReference>
<dbReference type="SUPFAM" id="SSF55957">
    <property type="entry name" value="Phosphoglucomutase, C-terminal domain"/>
    <property type="match status" value="1"/>
</dbReference>
<proteinExistence type="inferred from homology"/>
<evidence type="ECO:0000256" key="7">
    <source>
        <dbReference type="RuleBase" id="RU004326"/>
    </source>
</evidence>
<dbReference type="InterPro" id="IPR016066">
    <property type="entry name" value="A-D-PHexomutase_CS"/>
</dbReference>
<evidence type="ECO:0000259" key="8">
    <source>
        <dbReference type="Pfam" id="PF02878"/>
    </source>
</evidence>
<organism evidence="11">
    <name type="scientific">Christensenella massiliensis</name>
    <dbReference type="NCBI Taxonomy" id="1805714"/>
    <lineage>
        <taxon>Bacteria</taxon>
        <taxon>Bacillati</taxon>
        <taxon>Bacillota</taxon>
        <taxon>Clostridia</taxon>
        <taxon>Christensenellales</taxon>
        <taxon>Christensenellaceae</taxon>
        <taxon>Christensenella</taxon>
    </lineage>
</organism>
<comment type="similarity">
    <text evidence="2 7">Belongs to the phosphohexose mutase family.</text>
</comment>
<dbReference type="InterPro" id="IPR005844">
    <property type="entry name" value="A-D-PHexomutase_a/b/a-I"/>
</dbReference>
<dbReference type="Gene3D" id="3.30.310.50">
    <property type="entry name" value="Alpha-D-phosphohexomutase, C-terminal domain"/>
    <property type="match status" value="1"/>
</dbReference>
<feature type="domain" description="Alpha-D-phosphohexomutase alpha/beta/alpha" evidence="8">
    <location>
        <begin position="43"/>
        <end position="177"/>
    </location>
</feature>
<keyword evidence="6" id="KW-0413">Isomerase</keyword>
<dbReference type="InterPro" id="IPR005846">
    <property type="entry name" value="A-D-PHexomutase_a/b/a-III"/>
</dbReference>
<gene>
    <name evidence="11" type="ORF">PUP29_11665</name>
</gene>
<keyword evidence="3" id="KW-0597">Phosphoprotein</keyword>
<dbReference type="GO" id="GO:0000287">
    <property type="term" value="F:magnesium ion binding"/>
    <property type="evidence" value="ECO:0007669"/>
    <property type="project" value="InterPro"/>
</dbReference>
<dbReference type="GO" id="GO:0006166">
    <property type="term" value="P:purine ribonucleoside salvage"/>
    <property type="evidence" value="ECO:0007669"/>
    <property type="project" value="TreeGrafter"/>
</dbReference>
<evidence type="ECO:0000313" key="11">
    <source>
        <dbReference type="EMBL" id="XCC62174.1"/>
    </source>
</evidence>
<evidence type="ECO:0000256" key="1">
    <source>
        <dbReference type="ARBA" id="ARBA00001946"/>
    </source>
</evidence>
<keyword evidence="4 7" id="KW-0479">Metal-binding</keyword>
<dbReference type="Pfam" id="PF02878">
    <property type="entry name" value="PGM_PMM_I"/>
    <property type="match status" value="1"/>
</dbReference>
<dbReference type="InterPro" id="IPR036900">
    <property type="entry name" value="A-D-PHexomutase_C_sf"/>
</dbReference>
<evidence type="ECO:0000256" key="3">
    <source>
        <dbReference type="ARBA" id="ARBA00022553"/>
    </source>
</evidence>
<dbReference type="GO" id="GO:0005975">
    <property type="term" value="P:carbohydrate metabolic process"/>
    <property type="evidence" value="ECO:0007669"/>
    <property type="project" value="InterPro"/>
</dbReference>
<evidence type="ECO:0000259" key="9">
    <source>
        <dbReference type="Pfam" id="PF02879"/>
    </source>
</evidence>
<evidence type="ECO:0000256" key="5">
    <source>
        <dbReference type="ARBA" id="ARBA00022842"/>
    </source>
</evidence>
<evidence type="ECO:0000256" key="4">
    <source>
        <dbReference type="ARBA" id="ARBA00022723"/>
    </source>
</evidence>
<dbReference type="PROSITE" id="PS00710">
    <property type="entry name" value="PGM_PMM"/>
    <property type="match status" value="1"/>
</dbReference>
<dbReference type="AlphaFoldDB" id="A0AAU8A8H9"/>
<protein>
    <submittedName>
        <fullName evidence="11">Phospho-sugar mutase</fullName>
    </submittedName>
</protein>
<name>A0AAU8A8H9_9FIRM</name>
<sequence length="567" mass="63336">MKIREQYEQWKEKKLEDIELTEELEAIAGNDEAVKDRFYRDLAFGTGGLRGVIGAGTNRMNIYTVRKASQGLADYLNTEFEAPSIAVAYDSRKNSQRFAKAAAEVFAENGIRVFQYQELMPTPMLSFAVRSLGCSAGIVITASHNPAEYNGYKVYGPDGCQITLEAAKKITGYIEQKDIFEDIRTGPFDSFLETGMIRYIDDDTIDAYFEAVKGYSLYEKGGDIKIVYTPLNGTGLKPVLRILHETGFQNITVVPEQERPDEKFTTCPYPNPEEREALQLGLKLCEEMGADLMLGTDPDCDRVGAGVRQDKKYVLINGNQMGVLLFDFICMMRQAGGTMPKAPVAVKTIVTTEMAQSVADRYGVHLINVLTGFKFIGEQIGLLEKRGEAERYLFGFEESYGYLSGIHARDKDAVNASMLICQMAAYYHEQGKTLIDRLNELYAEYGYFYDKLESFTFEGAAGMQRMSAIMRGLRSREISDIGSIKVVKSSDYLASQEHGEQGIRVISLPKSDVMGYLLEGGSSVVVRPSGTEPKMKIYYSLRCEDEVQAKKLYGAISEDMHHILGVD</sequence>
<keyword evidence="5 7" id="KW-0460">Magnesium</keyword>
<dbReference type="PANTHER" id="PTHR45745:SF1">
    <property type="entry name" value="PHOSPHOGLUCOMUTASE 2B-RELATED"/>
    <property type="match status" value="1"/>
</dbReference>
<dbReference type="PANTHER" id="PTHR45745">
    <property type="entry name" value="PHOSPHOMANNOMUTASE 45A"/>
    <property type="match status" value="1"/>
</dbReference>